<dbReference type="GO" id="GO:0004862">
    <property type="term" value="F:cAMP-dependent protein kinase inhibitor activity"/>
    <property type="evidence" value="ECO:0007669"/>
    <property type="project" value="TreeGrafter"/>
</dbReference>
<keyword evidence="6 7" id="KW-0114">cAMP</keyword>
<dbReference type="Proteomes" id="UP001295684">
    <property type="component" value="Unassembled WGS sequence"/>
</dbReference>
<dbReference type="AlphaFoldDB" id="A0AAD1XD45"/>
<dbReference type="SUPFAM" id="SSF51206">
    <property type="entry name" value="cAMP-binding domain-like"/>
    <property type="match status" value="2"/>
</dbReference>
<evidence type="ECO:0000256" key="5">
    <source>
        <dbReference type="ARBA" id="ARBA00022741"/>
    </source>
</evidence>
<organism evidence="9 10">
    <name type="scientific">Euplotes crassus</name>
    <dbReference type="NCBI Taxonomy" id="5936"/>
    <lineage>
        <taxon>Eukaryota</taxon>
        <taxon>Sar</taxon>
        <taxon>Alveolata</taxon>
        <taxon>Ciliophora</taxon>
        <taxon>Intramacronucleata</taxon>
        <taxon>Spirotrichea</taxon>
        <taxon>Hypotrichia</taxon>
        <taxon>Euplotida</taxon>
        <taxon>Euplotidae</taxon>
        <taxon>Moneuplotes</taxon>
    </lineage>
</organism>
<evidence type="ECO:0000256" key="3">
    <source>
        <dbReference type="ARBA" id="ARBA00022566"/>
    </source>
</evidence>
<feature type="binding site" evidence="7">
    <location>
        <position position="348"/>
    </location>
    <ligand>
        <name>3',5'-cyclic AMP</name>
        <dbReference type="ChEBI" id="CHEBI:58165"/>
        <label>2</label>
    </ligand>
</feature>
<evidence type="ECO:0000313" key="10">
    <source>
        <dbReference type="Proteomes" id="UP001295684"/>
    </source>
</evidence>
<dbReference type="PROSITE" id="PS00889">
    <property type="entry name" value="CNMP_BINDING_2"/>
    <property type="match status" value="1"/>
</dbReference>
<dbReference type="PANTHER" id="PTHR11635:SF152">
    <property type="entry name" value="CAMP-DEPENDENT PROTEIN KINASE TYPE I REGULATORY SUBUNIT-RELATED"/>
    <property type="match status" value="1"/>
</dbReference>
<dbReference type="PRINTS" id="PR00103">
    <property type="entry name" value="CAMPKINASE"/>
</dbReference>
<feature type="binding site" evidence="7">
    <location>
        <position position="228"/>
    </location>
    <ligand>
        <name>3',5'-cyclic AMP</name>
        <dbReference type="ChEBI" id="CHEBI:58165"/>
        <label>1</label>
    </ligand>
</feature>
<dbReference type="CDD" id="cd00038">
    <property type="entry name" value="CAP_ED"/>
    <property type="match status" value="2"/>
</dbReference>
<feature type="domain" description="Cyclic nucleotide-binding" evidence="8">
    <location>
        <begin position="157"/>
        <end position="278"/>
    </location>
</feature>
<dbReference type="GO" id="GO:0034236">
    <property type="term" value="F:protein kinase A catalytic subunit binding"/>
    <property type="evidence" value="ECO:0007669"/>
    <property type="project" value="TreeGrafter"/>
</dbReference>
<keyword evidence="5 7" id="KW-0547">Nucleotide-binding</keyword>
<dbReference type="InterPro" id="IPR018488">
    <property type="entry name" value="cNMP-bd_CS"/>
</dbReference>
<dbReference type="GO" id="GO:0030552">
    <property type="term" value="F:cAMP binding"/>
    <property type="evidence" value="ECO:0007669"/>
    <property type="project" value="UniProtKB-KW"/>
</dbReference>
<feature type="binding site" evidence="7">
    <location>
        <position position="358"/>
    </location>
    <ligand>
        <name>3',5'-cyclic AMP</name>
        <dbReference type="ChEBI" id="CHEBI:58165"/>
        <label>2</label>
    </ligand>
</feature>
<evidence type="ECO:0000256" key="2">
    <source>
        <dbReference type="ARBA" id="ARBA00022553"/>
    </source>
</evidence>
<dbReference type="PIRSF" id="PIRSF000548">
    <property type="entry name" value="PK_regulatory"/>
    <property type="match status" value="1"/>
</dbReference>
<sequence length="395" mass="45291">MEEDSSIFSSISENETKYIQLKIGSLLNRSFTEFISQAKKSGDYKKFLKAQDLQEEGEYHFIKTDKEPSSPMSKSESEDQFDPAHEFIEIICNVPSSEELKSSGNSIPNQKYLKKKRKAVFSNPEDVFNQESFVPPKYEKAESERVKIKNALMNNMLTKKLSDESINTLIAAFQKKTFNKDDVIIQYGDDGKEYFVLEAGVLQCEVFDEETKESSVTRTITEGNAFGELALLYQTPRSATITALTDCTTWVLDQMTFKTVIMASAVKERNIRLNFIDNIKVFEKMSRYEKVKLLDGLQVQYFESSDVIVKEGDAGEYFYIIEEGKVECIKEDGKEIIRTLDQGDYFGELALIESEQKRTLTVKAKSLCKLLVLNKDTFYRVLGSFSNYLKKDYKL</sequence>
<dbReference type="PROSITE" id="PS50042">
    <property type="entry name" value="CNMP_BINDING_3"/>
    <property type="match status" value="2"/>
</dbReference>
<feature type="binding site" evidence="7">
    <location>
        <position position="237"/>
    </location>
    <ligand>
        <name>3',5'-cyclic AMP</name>
        <dbReference type="ChEBI" id="CHEBI:58165"/>
        <label>1</label>
    </ligand>
</feature>
<evidence type="ECO:0000259" key="8">
    <source>
        <dbReference type="PROSITE" id="PS50042"/>
    </source>
</evidence>
<protein>
    <recommendedName>
        <fullName evidence="8">Cyclic nucleotide-binding domain-containing protein</fullName>
    </recommendedName>
</protein>
<reference evidence="9" key="1">
    <citation type="submission" date="2023-07" db="EMBL/GenBank/DDBJ databases">
        <authorList>
            <consortium name="AG Swart"/>
            <person name="Singh M."/>
            <person name="Singh A."/>
            <person name="Seah K."/>
            <person name="Emmerich C."/>
        </authorList>
    </citation>
    <scope>NUCLEOTIDE SEQUENCE</scope>
    <source>
        <strain evidence="9">DP1</strain>
    </source>
</reference>
<evidence type="ECO:0000256" key="1">
    <source>
        <dbReference type="ARBA" id="ARBA00005753"/>
    </source>
</evidence>
<dbReference type="SMART" id="SM00100">
    <property type="entry name" value="cNMP"/>
    <property type="match status" value="2"/>
</dbReference>
<dbReference type="Gene3D" id="2.60.120.10">
    <property type="entry name" value="Jelly Rolls"/>
    <property type="match status" value="2"/>
</dbReference>
<dbReference type="InterPro" id="IPR000595">
    <property type="entry name" value="cNMP-bd_dom"/>
</dbReference>
<evidence type="ECO:0000256" key="6">
    <source>
        <dbReference type="ARBA" id="ARBA00023149"/>
    </source>
</evidence>
<keyword evidence="3 7" id="KW-0116">cAMP-binding</keyword>
<gene>
    <name evidence="9" type="ORF">ECRASSUSDP1_LOCUS13169</name>
</gene>
<comment type="caution">
    <text evidence="9">The sequence shown here is derived from an EMBL/GenBank/DDBJ whole genome shotgun (WGS) entry which is preliminary data.</text>
</comment>
<feature type="domain" description="Cyclic nucleotide-binding" evidence="8">
    <location>
        <begin position="281"/>
        <end position="395"/>
    </location>
</feature>
<dbReference type="PROSITE" id="PS00888">
    <property type="entry name" value="CNMP_BINDING_1"/>
    <property type="match status" value="2"/>
</dbReference>
<dbReference type="PANTHER" id="PTHR11635">
    <property type="entry name" value="CAMP-DEPENDENT PROTEIN KINASE REGULATORY CHAIN"/>
    <property type="match status" value="1"/>
</dbReference>
<keyword evidence="10" id="KW-1185">Reference proteome</keyword>
<keyword evidence="4" id="KW-0677">Repeat</keyword>
<evidence type="ECO:0000256" key="7">
    <source>
        <dbReference type="PIRSR" id="PIRSR000548-1"/>
    </source>
</evidence>
<dbReference type="InterPro" id="IPR050503">
    <property type="entry name" value="cAMP-dep_PK_reg_su-like"/>
</dbReference>
<comment type="similarity">
    <text evidence="1">Belongs to the cAMP-dependent kinase regulatory chain family.</text>
</comment>
<dbReference type="GO" id="GO:0005829">
    <property type="term" value="C:cytosol"/>
    <property type="evidence" value="ECO:0007669"/>
    <property type="project" value="TreeGrafter"/>
</dbReference>
<keyword evidence="2" id="KW-0597">Phosphoprotein</keyword>
<accession>A0AAD1XD45</accession>
<evidence type="ECO:0000313" key="9">
    <source>
        <dbReference type="EMBL" id="CAI2371844.1"/>
    </source>
</evidence>
<name>A0AAD1XD45_EUPCR</name>
<proteinExistence type="inferred from homology"/>
<dbReference type="InterPro" id="IPR018490">
    <property type="entry name" value="cNMP-bd_dom_sf"/>
</dbReference>
<evidence type="ECO:0000256" key="4">
    <source>
        <dbReference type="ARBA" id="ARBA00022737"/>
    </source>
</evidence>
<dbReference type="EMBL" id="CAMPGE010013101">
    <property type="protein sequence ID" value="CAI2371844.1"/>
    <property type="molecule type" value="Genomic_DNA"/>
</dbReference>
<dbReference type="InterPro" id="IPR012198">
    <property type="entry name" value="cAMP_dep_PK_reg_su"/>
</dbReference>
<dbReference type="Pfam" id="PF00027">
    <property type="entry name" value="cNMP_binding"/>
    <property type="match status" value="2"/>
</dbReference>
<dbReference type="InterPro" id="IPR014710">
    <property type="entry name" value="RmlC-like_jellyroll"/>
</dbReference>
<dbReference type="GO" id="GO:0005952">
    <property type="term" value="C:cAMP-dependent protein kinase complex"/>
    <property type="evidence" value="ECO:0007669"/>
    <property type="project" value="InterPro"/>
</dbReference>